<accession>A0ABV0V2T3</accession>
<feature type="compositionally biased region" description="Basic and acidic residues" evidence="1">
    <location>
        <begin position="35"/>
        <end position="49"/>
    </location>
</feature>
<evidence type="ECO:0000313" key="2">
    <source>
        <dbReference type="EMBL" id="MEQ2251687.1"/>
    </source>
</evidence>
<gene>
    <name evidence="2" type="ORF">ILYODFUR_013682</name>
</gene>
<name>A0ABV0V2T3_9TELE</name>
<dbReference type="Proteomes" id="UP001482620">
    <property type="component" value="Unassembled WGS sequence"/>
</dbReference>
<feature type="region of interest" description="Disordered" evidence="1">
    <location>
        <begin position="24"/>
        <end position="49"/>
    </location>
</feature>
<proteinExistence type="predicted"/>
<comment type="caution">
    <text evidence="2">The sequence shown here is derived from an EMBL/GenBank/DDBJ whole genome shotgun (WGS) entry which is preliminary data.</text>
</comment>
<protein>
    <submittedName>
        <fullName evidence="2">Uncharacterized protein</fullName>
    </submittedName>
</protein>
<evidence type="ECO:0000256" key="1">
    <source>
        <dbReference type="SAM" id="MobiDB-lite"/>
    </source>
</evidence>
<sequence>MPFFYASPPPQHCPWRSGEVMYGASPDRTTQQSRWTEETEGQRCTDVDGTKGALDLMNPSQITANPRTLGVCSNVD</sequence>
<organism evidence="2 3">
    <name type="scientific">Ilyodon furcidens</name>
    <name type="common">goldbreast splitfin</name>
    <dbReference type="NCBI Taxonomy" id="33524"/>
    <lineage>
        <taxon>Eukaryota</taxon>
        <taxon>Metazoa</taxon>
        <taxon>Chordata</taxon>
        <taxon>Craniata</taxon>
        <taxon>Vertebrata</taxon>
        <taxon>Euteleostomi</taxon>
        <taxon>Actinopterygii</taxon>
        <taxon>Neopterygii</taxon>
        <taxon>Teleostei</taxon>
        <taxon>Neoteleostei</taxon>
        <taxon>Acanthomorphata</taxon>
        <taxon>Ovalentaria</taxon>
        <taxon>Atherinomorphae</taxon>
        <taxon>Cyprinodontiformes</taxon>
        <taxon>Goodeidae</taxon>
        <taxon>Ilyodon</taxon>
    </lineage>
</organism>
<reference evidence="2 3" key="1">
    <citation type="submission" date="2021-06" db="EMBL/GenBank/DDBJ databases">
        <authorList>
            <person name="Palmer J.M."/>
        </authorList>
    </citation>
    <scope>NUCLEOTIDE SEQUENCE [LARGE SCALE GENOMIC DNA]</scope>
    <source>
        <strain evidence="3">if_2019</strain>
        <tissue evidence="2">Muscle</tissue>
    </source>
</reference>
<evidence type="ECO:0000313" key="3">
    <source>
        <dbReference type="Proteomes" id="UP001482620"/>
    </source>
</evidence>
<keyword evidence="3" id="KW-1185">Reference proteome</keyword>
<dbReference type="EMBL" id="JAHRIQ010093805">
    <property type="protein sequence ID" value="MEQ2251687.1"/>
    <property type="molecule type" value="Genomic_DNA"/>
</dbReference>